<dbReference type="GO" id="GO:0005886">
    <property type="term" value="C:plasma membrane"/>
    <property type="evidence" value="ECO:0007669"/>
    <property type="project" value="UniProtKB-SubCell"/>
</dbReference>
<dbReference type="AlphaFoldDB" id="A0A2W4R465"/>
<evidence type="ECO:0000256" key="4">
    <source>
        <dbReference type="ARBA" id="ARBA00011648"/>
    </source>
</evidence>
<comment type="similarity">
    <text evidence="3 13 14">Belongs to the ATPase epsilon chain family.</text>
</comment>
<feature type="domain" description="ATP synthase F1 complex delta/epsilon subunit N-terminal" evidence="15">
    <location>
        <begin position="6"/>
        <end position="66"/>
    </location>
</feature>
<dbReference type="HAMAP" id="MF_00530">
    <property type="entry name" value="ATP_synth_epsil_bac"/>
    <property type="match status" value="1"/>
</dbReference>
<dbReference type="GO" id="GO:0005524">
    <property type="term" value="F:ATP binding"/>
    <property type="evidence" value="ECO:0007669"/>
    <property type="project" value="UniProtKB-UniRule"/>
</dbReference>
<dbReference type="PANTHER" id="PTHR13822">
    <property type="entry name" value="ATP SYNTHASE DELTA/EPSILON CHAIN"/>
    <property type="match status" value="1"/>
</dbReference>
<dbReference type="SUPFAM" id="SSF51344">
    <property type="entry name" value="Epsilon subunit of F1F0-ATP synthase N-terminal domain"/>
    <property type="match status" value="1"/>
</dbReference>
<protein>
    <recommendedName>
        <fullName evidence="5 13">ATP synthase epsilon chain</fullName>
    </recommendedName>
    <alternativeName>
        <fullName evidence="12 13">ATP synthase F1 sector epsilon subunit</fullName>
    </alternativeName>
    <alternativeName>
        <fullName evidence="11 13">F-ATPase epsilon subunit</fullName>
    </alternativeName>
</protein>
<dbReference type="InterPro" id="IPR001469">
    <property type="entry name" value="ATP_synth_F1_dsu/esu"/>
</dbReference>
<proteinExistence type="inferred from homology"/>
<comment type="caution">
    <text evidence="16">The sequence shown here is derived from an EMBL/GenBank/DDBJ whole genome shotgun (WGS) entry which is preliminary data.</text>
</comment>
<dbReference type="EMBL" id="QJPH01000314">
    <property type="protein sequence ID" value="PZN78742.1"/>
    <property type="molecule type" value="Genomic_DNA"/>
</dbReference>
<accession>A0A2W4R465</accession>
<evidence type="ECO:0000313" key="16">
    <source>
        <dbReference type="EMBL" id="PZN78742.1"/>
    </source>
</evidence>
<evidence type="ECO:0000256" key="3">
    <source>
        <dbReference type="ARBA" id="ARBA00005712"/>
    </source>
</evidence>
<dbReference type="InterPro" id="IPR036794">
    <property type="entry name" value="ATP_F1_dsu/esu_C_sf"/>
</dbReference>
<dbReference type="Gene3D" id="2.60.15.10">
    <property type="entry name" value="F0F1 ATP synthase delta/epsilon subunit, N-terminal"/>
    <property type="match status" value="1"/>
</dbReference>
<comment type="subunit">
    <text evidence="4 13 14">F-type ATPases have 2 components, CF(1) - the catalytic core - and CF(0) - the membrane proton channel. CF(1) has five subunits: alpha(3), beta(3), gamma(1), delta(1), epsilon(1). CF(0) has three main subunits: a, b and c.</text>
</comment>
<evidence type="ECO:0000256" key="5">
    <source>
        <dbReference type="ARBA" id="ARBA00014480"/>
    </source>
</evidence>
<reference evidence="16 17" key="1">
    <citation type="journal article" date="2018" name="Aquat. Microb. Ecol.">
        <title>Gammaproteobacterial methanotrophs dominate.</title>
        <authorList>
            <person name="Rissanen A.J."/>
            <person name="Saarenheimo J."/>
            <person name="Tiirola M."/>
            <person name="Peura S."/>
            <person name="Aalto S.L."/>
            <person name="Karvinen A."/>
            <person name="Nykanen H."/>
        </authorList>
    </citation>
    <scope>NUCLEOTIDE SEQUENCE [LARGE SCALE GENOMIC DNA]</scope>
    <source>
        <strain evidence="16">AMbin10</strain>
    </source>
</reference>
<dbReference type="CDD" id="cd12152">
    <property type="entry name" value="F1-ATPase_delta"/>
    <property type="match status" value="1"/>
</dbReference>
<keyword evidence="8 13" id="KW-0472">Membrane</keyword>
<comment type="function">
    <text evidence="1 13">Produces ATP from ADP in the presence of a proton gradient across the membrane.</text>
</comment>
<keyword evidence="7 13" id="KW-0406">Ion transport</keyword>
<dbReference type="Proteomes" id="UP000249396">
    <property type="component" value="Unassembled WGS sequence"/>
</dbReference>
<dbReference type="Pfam" id="PF02823">
    <property type="entry name" value="ATP-synt_DE_N"/>
    <property type="match status" value="1"/>
</dbReference>
<dbReference type="GO" id="GO:0046933">
    <property type="term" value="F:proton-transporting ATP synthase activity, rotational mechanism"/>
    <property type="evidence" value="ECO:0007669"/>
    <property type="project" value="UniProtKB-UniRule"/>
</dbReference>
<dbReference type="InterPro" id="IPR020546">
    <property type="entry name" value="ATP_synth_F1_dsu/esu_N"/>
</dbReference>
<keyword evidence="13" id="KW-1003">Cell membrane</keyword>
<comment type="subcellular location">
    <subcellularLocation>
        <location evidence="2 13">Cell membrane</location>
        <topology evidence="2 13">Peripheral membrane protein</topology>
    </subcellularLocation>
</comment>
<evidence type="ECO:0000256" key="8">
    <source>
        <dbReference type="ARBA" id="ARBA00023136"/>
    </source>
</evidence>
<sequence length="128" mass="14152">MGSCFSLVAPAAFGEVCILPRHAPFLSKLQPGEIRLETVQNERLIYYVSGGYLEVKNSNVTVLADQMLRSNEIDRESAVDAKANAEQVLKTSAIDSVRDVAKLELLKALAQLRVLEHIEMAKLNGKRK</sequence>
<gene>
    <name evidence="13 16" type="primary">atpC</name>
    <name evidence="16" type="ORF">DM484_12410</name>
</gene>
<dbReference type="InterPro" id="IPR036771">
    <property type="entry name" value="ATPsynth_dsu/esu_N"/>
</dbReference>
<organism evidence="16 17">
    <name type="scientific">Candidatus Methylumidiphilus alinenensis</name>
    <dbReference type="NCBI Taxonomy" id="2202197"/>
    <lineage>
        <taxon>Bacteria</taxon>
        <taxon>Pseudomonadati</taxon>
        <taxon>Pseudomonadota</taxon>
        <taxon>Gammaproteobacteria</taxon>
        <taxon>Methylococcales</taxon>
        <taxon>Candidatus Methylumidiphilus</taxon>
    </lineage>
</organism>
<name>A0A2W4R465_9GAMM</name>
<evidence type="ECO:0000256" key="11">
    <source>
        <dbReference type="ARBA" id="ARBA00030215"/>
    </source>
</evidence>
<dbReference type="GO" id="GO:0045259">
    <property type="term" value="C:proton-transporting ATP synthase complex"/>
    <property type="evidence" value="ECO:0007669"/>
    <property type="project" value="UniProtKB-KW"/>
</dbReference>
<evidence type="ECO:0000259" key="15">
    <source>
        <dbReference type="Pfam" id="PF02823"/>
    </source>
</evidence>
<evidence type="ECO:0000256" key="10">
    <source>
        <dbReference type="ARBA" id="ARBA00023310"/>
    </source>
</evidence>
<evidence type="ECO:0000256" key="14">
    <source>
        <dbReference type="RuleBase" id="RU003656"/>
    </source>
</evidence>
<dbReference type="SUPFAM" id="SSF46604">
    <property type="entry name" value="Epsilon subunit of F1F0-ATP synthase C-terminal domain"/>
    <property type="match status" value="1"/>
</dbReference>
<evidence type="ECO:0000256" key="9">
    <source>
        <dbReference type="ARBA" id="ARBA00023196"/>
    </source>
</evidence>
<dbReference type="PANTHER" id="PTHR13822:SF10">
    <property type="entry name" value="ATP SYNTHASE EPSILON CHAIN, CHLOROPLASTIC"/>
    <property type="match status" value="1"/>
</dbReference>
<evidence type="ECO:0000256" key="13">
    <source>
        <dbReference type="HAMAP-Rule" id="MF_00530"/>
    </source>
</evidence>
<evidence type="ECO:0000256" key="1">
    <source>
        <dbReference type="ARBA" id="ARBA00003543"/>
    </source>
</evidence>
<evidence type="ECO:0000256" key="12">
    <source>
        <dbReference type="ARBA" id="ARBA00031795"/>
    </source>
</evidence>
<evidence type="ECO:0000313" key="17">
    <source>
        <dbReference type="Proteomes" id="UP000249396"/>
    </source>
</evidence>
<keyword evidence="9 13" id="KW-0139">CF(1)</keyword>
<keyword evidence="6 13" id="KW-0813">Transport</keyword>
<keyword evidence="10 13" id="KW-0066">ATP synthesis</keyword>
<evidence type="ECO:0000256" key="6">
    <source>
        <dbReference type="ARBA" id="ARBA00022448"/>
    </source>
</evidence>
<keyword evidence="13" id="KW-0375">Hydrogen ion transport</keyword>
<evidence type="ECO:0000256" key="2">
    <source>
        <dbReference type="ARBA" id="ARBA00004202"/>
    </source>
</evidence>
<dbReference type="NCBIfam" id="TIGR01216">
    <property type="entry name" value="ATP_synt_epsi"/>
    <property type="match status" value="1"/>
</dbReference>
<evidence type="ECO:0000256" key="7">
    <source>
        <dbReference type="ARBA" id="ARBA00023065"/>
    </source>
</evidence>